<dbReference type="EMBL" id="CP000850">
    <property type="protein sequence ID" value="ABW00169.1"/>
    <property type="molecule type" value="Genomic_DNA"/>
</dbReference>
<name>A8M5V3_SALAI</name>
<organism evidence="1">
    <name type="scientific">Salinispora arenicola (strain CNS-205)</name>
    <dbReference type="NCBI Taxonomy" id="391037"/>
    <lineage>
        <taxon>Bacteria</taxon>
        <taxon>Bacillati</taxon>
        <taxon>Actinomycetota</taxon>
        <taxon>Actinomycetes</taxon>
        <taxon>Micromonosporales</taxon>
        <taxon>Micromonosporaceae</taxon>
        <taxon>Salinispora</taxon>
    </lineage>
</organism>
<dbReference type="KEGG" id="saq:Sare_4390"/>
<gene>
    <name evidence="1" type="ordered locus">Sare_4390</name>
</gene>
<dbReference type="OrthoDB" id="9814178at2"/>
<proteinExistence type="predicted"/>
<dbReference type="PATRIC" id="fig|391037.6.peg.4433"/>
<dbReference type="HOGENOM" id="CLU_2652289_0_0_11"/>
<sequence length="76" mass="8449">MDGREPWDLWTWDEPLGRGLSAAVAAFGTSHTMLVRGLGWLGHISHDWAFRCGRRLADGCIASARSAQANDRVVRR</sequence>
<accession>A8M5V3</accession>
<protein>
    <submittedName>
        <fullName evidence="1">Uncharacterized protein</fullName>
    </submittedName>
</protein>
<evidence type="ECO:0000313" key="1">
    <source>
        <dbReference type="EMBL" id="ABW00169.1"/>
    </source>
</evidence>
<dbReference type="AlphaFoldDB" id="A8M5V3"/>
<reference evidence="1" key="1">
    <citation type="submission" date="2007-10" db="EMBL/GenBank/DDBJ databases">
        <title>Complete sequence of Salinispora arenicola CNS-205.</title>
        <authorList>
            <consortium name="US DOE Joint Genome Institute"/>
            <person name="Copeland A."/>
            <person name="Lucas S."/>
            <person name="Lapidus A."/>
            <person name="Barry K."/>
            <person name="Glavina del Rio T."/>
            <person name="Dalin E."/>
            <person name="Tice H."/>
            <person name="Pitluck S."/>
            <person name="Foster B."/>
            <person name="Schmutz J."/>
            <person name="Larimer F."/>
            <person name="Land M."/>
            <person name="Hauser L."/>
            <person name="Kyrpides N."/>
            <person name="Ivanova N."/>
            <person name="Jensen P.R."/>
            <person name="Moore B.S."/>
            <person name="Penn K."/>
            <person name="Jenkins C."/>
            <person name="Udwary D."/>
            <person name="Xiang L."/>
            <person name="Gontang E."/>
            <person name="Richardson P."/>
        </authorList>
    </citation>
    <scope>NUCLEOTIDE SEQUENCE [LARGE SCALE GENOMIC DNA]</scope>
    <source>
        <strain evidence="1">CNS-205</strain>
    </source>
</reference>